<dbReference type="RefSeq" id="XP_004997517.1">
    <property type="nucleotide sequence ID" value="XM_004997460.1"/>
</dbReference>
<dbReference type="Proteomes" id="UP000007799">
    <property type="component" value="Unassembled WGS sequence"/>
</dbReference>
<feature type="binding site" evidence="8">
    <location>
        <position position="348"/>
    </location>
    <ligand>
        <name>L-serine</name>
        <dbReference type="ChEBI" id="CHEBI:33384"/>
    </ligand>
</feature>
<dbReference type="InParanoid" id="F2U0M8"/>
<dbReference type="OMA" id="EQNCIDR"/>
<dbReference type="Pfam" id="PF00587">
    <property type="entry name" value="tRNA-synt_2b"/>
    <property type="match status" value="1"/>
</dbReference>
<dbReference type="GO" id="GO:0005524">
    <property type="term" value="F:ATP binding"/>
    <property type="evidence" value="ECO:0007669"/>
    <property type="project" value="UniProtKB-KW"/>
</dbReference>
<feature type="coiled-coil region" evidence="10">
    <location>
        <begin position="78"/>
        <end position="122"/>
    </location>
</feature>
<evidence type="ECO:0000256" key="8">
    <source>
        <dbReference type="PIRSR" id="PIRSR001529-1"/>
    </source>
</evidence>
<feature type="domain" description="Aminoacyl-transfer RNA synthetases class-II family profile" evidence="11">
    <location>
        <begin position="196"/>
        <end position="475"/>
    </location>
</feature>
<keyword evidence="4 9" id="KW-0067">ATP-binding</keyword>
<keyword evidence="3" id="KW-0547">Nucleotide-binding</keyword>
<reference evidence="12" key="1">
    <citation type="submission" date="2009-08" db="EMBL/GenBank/DDBJ databases">
        <title>Annotation of Salpingoeca rosetta.</title>
        <authorList>
            <consortium name="The Broad Institute Genome Sequencing Platform"/>
            <person name="Russ C."/>
            <person name="Cuomo C."/>
            <person name="Burger G."/>
            <person name="Gray M.W."/>
            <person name="Holland P.W.H."/>
            <person name="King N."/>
            <person name="Lang F.B.F."/>
            <person name="Roger A.J."/>
            <person name="Ruiz-Trillo I."/>
            <person name="Young S.K."/>
            <person name="Zeng Q."/>
            <person name="Gargeya S."/>
            <person name="Alvarado L."/>
            <person name="Berlin A."/>
            <person name="Chapman S.B."/>
            <person name="Chen Z."/>
            <person name="Freedman E."/>
            <person name="Gellesch M."/>
            <person name="Goldberg J."/>
            <person name="Griggs A."/>
            <person name="Gujja S."/>
            <person name="Heilman E."/>
            <person name="Heiman D."/>
            <person name="Howarth C."/>
            <person name="Mehta T."/>
            <person name="Neiman D."/>
            <person name="Pearson M."/>
            <person name="Roberts A."/>
            <person name="Saif S."/>
            <person name="Shea T."/>
            <person name="Shenoy N."/>
            <person name="Sisk P."/>
            <person name="Stolte C."/>
            <person name="Sykes S."/>
            <person name="White J."/>
            <person name="Yandava C."/>
            <person name="Haas B."/>
            <person name="Nusbaum C."/>
            <person name="Birren B."/>
        </authorList>
    </citation>
    <scope>NUCLEOTIDE SEQUENCE [LARGE SCALE GENOMIC DNA]</scope>
    <source>
        <strain evidence="12">ATCC 50818</strain>
    </source>
</reference>
<protein>
    <recommendedName>
        <fullName evidence="1">serine--tRNA ligase</fullName>
        <ecNumber evidence="1">6.1.1.11</ecNumber>
    </recommendedName>
    <alternativeName>
        <fullName evidence="7">Seryl-tRNA synthetase</fullName>
    </alternativeName>
</protein>
<feature type="site" description="Important for serine binding" evidence="8">
    <location>
        <position position="450"/>
    </location>
</feature>
<dbReference type="InterPro" id="IPR033729">
    <property type="entry name" value="SerRS_core"/>
</dbReference>
<feature type="binding site" evidence="8">
    <location>
        <position position="294"/>
    </location>
    <ligand>
        <name>L-serine</name>
        <dbReference type="ChEBI" id="CHEBI:33384"/>
    </ligand>
</feature>
<name>F2U0M8_SALR5</name>
<evidence type="ECO:0000313" key="12">
    <source>
        <dbReference type="EMBL" id="EGD80956.1"/>
    </source>
</evidence>
<dbReference type="OrthoDB" id="10264585at2759"/>
<accession>F2U0M8</accession>
<feature type="binding site" evidence="9">
    <location>
        <begin position="341"/>
        <end position="344"/>
    </location>
    <ligand>
        <name>ATP</name>
        <dbReference type="ChEBI" id="CHEBI:30616"/>
    </ligand>
</feature>
<dbReference type="SUPFAM" id="SSF46589">
    <property type="entry name" value="tRNA-binding arm"/>
    <property type="match status" value="1"/>
</dbReference>
<evidence type="ECO:0000256" key="3">
    <source>
        <dbReference type="ARBA" id="ARBA00022741"/>
    </source>
</evidence>
<dbReference type="GO" id="GO:0004828">
    <property type="term" value="F:serine-tRNA ligase activity"/>
    <property type="evidence" value="ECO:0007669"/>
    <property type="project" value="UniProtKB-EC"/>
</dbReference>
<evidence type="ECO:0000256" key="10">
    <source>
        <dbReference type="SAM" id="Coils"/>
    </source>
</evidence>
<dbReference type="GeneID" id="16078114"/>
<dbReference type="NCBIfam" id="TIGR00414">
    <property type="entry name" value="serS"/>
    <property type="match status" value="1"/>
</dbReference>
<evidence type="ECO:0000256" key="1">
    <source>
        <dbReference type="ARBA" id="ARBA00012840"/>
    </source>
</evidence>
<dbReference type="InterPro" id="IPR045864">
    <property type="entry name" value="aa-tRNA-synth_II/BPL/LPL"/>
</dbReference>
<proteinExistence type="predicted"/>
<dbReference type="EC" id="6.1.1.11" evidence="1"/>
<keyword evidence="6" id="KW-0030">Aminoacyl-tRNA synthetase</keyword>
<dbReference type="FunCoup" id="F2U0M8">
    <property type="interactions" value="780"/>
</dbReference>
<dbReference type="Gene3D" id="3.30.930.10">
    <property type="entry name" value="Bira Bifunctional Protein, Domain 2"/>
    <property type="match status" value="1"/>
</dbReference>
<evidence type="ECO:0000256" key="6">
    <source>
        <dbReference type="ARBA" id="ARBA00023146"/>
    </source>
</evidence>
<keyword evidence="5" id="KW-0648">Protein biosynthesis</keyword>
<keyword evidence="13" id="KW-1185">Reference proteome</keyword>
<evidence type="ECO:0000259" key="11">
    <source>
        <dbReference type="PROSITE" id="PS50862"/>
    </source>
</evidence>
<feature type="binding site" evidence="8">
    <location>
        <position position="448"/>
    </location>
    <ligand>
        <name>L-serine</name>
        <dbReference type="ChEBI" id="CHEBI:33384"/>
    </ligand>
</feature>
<dbReference type="InterPro" id="IPR010978">
    <property type="entry name" value="tRNA-bd_arm"/>
</dbReference>
<gene>
    <name evidence="12" type="ORF">PTSG_01539</name>
</gene>
<dbReference type="Gene3D" id="1.10.287.40">
    <property type="entry name" value="Serine-tRNA synthetase, tRNA binding domain"/>
    <property type="match status" value="1"/>
</dbReference>
<dbReference type="KEGG" id="sre:PTSG_01539"/>
<evidence type="ECO:0000313" key="13">
    <source>
        <dbReference type="Proteomes" id="UP000007799"/>
    </source>
</evidence>
<feature type="binding site" evidence="8">
    <location>
        <position position="325"/>
    </location>
    <ligand>
        <name>L-serine</name>
        <dbReference type="ChEBI" id="CHEBI:33384"/>
    </ligand>
</feature>
<dbReference type="SUPFAM" id="SSF55681">
    <property type="entry name" value="Class II aaRS and biotin synthetases"/>
    <property type="match status" value="1"/>
</dbReference>
<evidence type="ECO:0000256" key="7">
    <source>
        <dbReference type="ARBA" id="ARBA00031113"/>
    </source>
</evidence>
<dbReference type="PANTHER" id="PTHR11778">
    <property type="entry name" value="SERYL-TRNA SYNTHETASE"/>
    <property type="match status" value="1"/>
</dbReference>
<feature type="binding site" evidence="9">
    <location>
        <begin position="325"/>
        <end position="327"/>
    </location>
    <ligand>
        <name>ATP</name>
        <dbReference type="ChEBI" id="CHEBI:30616"/>
    </ligand>
</feature>
<dbReference type="InterPro" id="IPR006195">
    <property type="entry name" value="aa-tRNA-synth_II"/>
</dbReference>
<evidence type="ECO:0000256" key="9">
    <source>
        <dbReference type="PIRSR" id="PIRSR001529-2"/>
    </source>
</evidence>
<dbReference type="GO" id="GO:0006434">
    <property type="term" value="P:seryl-tRNA aminoacylation"/>
    <property type="evidence" value="ECO:0007669"/>
    <property type="project" value="InterPro"/>
</dbReference>
<keyword evidence="10" id="KW-0175">Coiled coil</keyword>
<dbReference type="InterPro" id="IPR002317">
    <property type="entry name" value="Ser-tRNA-ligase_type_1"/>
</dbReference>
<dbReference type="AlphaFoldDB" id="F2U0M8"/>
<dbReference type="InterPro" id="IPR015866">
    <property type="entry name" value="Ser-tRNA-synth_1_N"/>
</dbReference>
<dbReference type="Pfam" id="PF02403">
    <property type="entry name" value="Seryl_tRNA_N"/>
    <property type="match status" value="1"/>
</dbReference>
<feature type="binding site" evidence="9">
    <location>
        <begin position="414"/>
        <end position="417"/>
    </location>
    <ligand>
        <name>ATP</name>
        <dbReference type="ChEBI" id="CHEBI:30616"/>
    </ligand>
</feature>
<dbReference type="InterPro" id="IPR042103">
    <property type="entry name" value="SerRS_1_N_sf"/>
</dbReference>
<evidence type="ECO:0000256" key="4">
    <source>
        <dbReference type="ARBA" id="ARBA00022840"/>
    </source>
</evidence>
<dbReference type="PRINTS" id="PR00981">
    <property type="entry name" value="TRNASYNTHSER"/>
</dbReference>
<dbReference type="STRING" id="946362.F2U0M8"/>
<dbReference type="PIRSF" id="PIRSF001529">
    <property type="entry name" value="Ser-tRNA-synth_IIa"/>
    <property type="match status" value="1"/>
</dbReference>
<evidence type="ECO:0000256" key="5">
    <source>
        <dbReference type="ARBA" id="ARBA00022917"/>
    </source>
</evidence>
<dbReference type="eggNOG" id="KOG2509">
    <property type="taxonomic scope" value="Eukaryota"/>
</dbReference>
<evidence type="ECO:0000256" key="2">
    <source>
        <dbReference type="ARBA" id="ARBA00022598"/>
    </source>
</evidence>
<organism evidence="13">
    <name type="scientific">Salpingoeca rosetta (strain ATCC 50818 / BSB-021)</name>
    <dbReference type="NCBI Taxonomy" id="946362"/>
    <lineage>
        <taxon>Eukaryota</taxon>
        <taxon>Choanoflagellata</taxon>
        <taxon>Craspedida</taxon>
        <taxon>Salpingoecidae</taxon>
        <taxon>Salpingoeca</taxon>
    </lineage>
</organism>
<dbReference type="EMBL" id="GL832958">
    <property type="protein sequence ID" value="EGD80956.1"/>
    <property type="molecule type" value="Genomic_DNA"/>
</dbReference>
<dbReference type="PROSITE" id="PS50862">
    <property type="entry name" value="AA_TRNA_LIGASE_II"/>
    <property type="match status" value="1"/>
</dbReference>
<dbReference type="CDD" id="cd00770">
    <property type="entry name" value="SerRS_core"/>
    <property type="match status" value="1"/>
</dbReference>
<sequence length="491" mass="54085">MLALGFARKACCSAAASAAAAAASGRVRLRLLSAAAAGVGGGTANIGPTSAATAPIRPSLNFKGWRDNLEYHRANIRNRNVEANVDAAVEAYEQYVAQLQRVEQLRHERNRLTDSIKKMKDKKGSEFQELLRQSKQNKTILQEVESQMPWVEEAMLIEGLAIPNETHPDVPVGSEEQATVLQTVNEAPSFCFEPRDHLAIAQPNNLINFRSGAAVTGSRFYFLHGKVALLEFALVHYAINFMTQRGYEPVTVPDIVKTRVAESCGFQPRDDASQIYHLDQQHSVGQAELCLAGTAEIPLAGMWMGHTFDDSELTKKYIAVGHAFRCEAGGAGATNRGLYRVHQFTKAELFVISPGDLETSCGLHDEMLQDQIDLFASLGLHFKVLDMPTEDLGAPAYRKYDIEAWMPGRQEFGEISSTSNCTDYQSRRLNIRSRPTQAAPSSFVHTLNGTACAVPRMIVAIMETFQREDGDFDIPAVLEPYMPHGEGRKPT</sequence>
<keyword evidence="2" id="KW-0436">Ligase</keyword>
<dbReference type="InterPro" id="IPR002314">
    <property type="entry name" value="aa-tRNA-synt_IIb"/>
</dbReference>